<gene>
    <name evidence="3" type="ORF">QP858_02795</name>
</gene>
<dbReference type="RefSeq" id="WP_285321279.1">
    <property type="nucleotide sequence ID" value="NZ_JASPDQ010000004.1"/>
</dbReference>
<dbReference type="CDD" id="cd12797">
    <property type="entry name" value="M23_peptidase"/>
    <property type="match status" value="1"/>
</dbReference>
<dbReference type="InterPro" id="IPR050570">
    <property type="entry name" value="Cell_wall_metabolism_enzyme"/>
</dbReference>
<keyword evidence="1" id="KW-0472">Membrane</keyword>
<comment type="caution">
    <text evidence="3">The sequence shown here is derived from an EMBL/GenBank/DDBJ whole genome shotgun (WGS) entry which is preliminary data.</text>
</comment>
<accession>A0AAW6ZKL7</accession>
<name>A0AAW6ZKL7_9ACTO</name>
<dbReference type="Pfam" id="PF01551">
    <property type="entry name" value="Peptidase_M23"/>
    <property type="match status" value="1"/>
</dbReference>
<evidence type="ECO:0000313" key="4">
    <source>
        <dbReference type="Proteomes" id="UP001225576"/>
    </source>
</evidence>
<dbReference type="InterPro" id="IPR016047">
    <property type="entry name" value="M23ase_b-sheet_dom"/>
</dbReference>
<dbReference type="EC" id="3.4.24.-" evidence="3"/>
<feature type="domain" description="M23ase beta-sheet core" evidence="2">
    <location>
        <begin position="176"/>
        <end position="271"/>
    </location>
</feature>
<dbReference type="Gene3D" id="2.70.70.10">
    <property type="entry name" value="Glucose Permease (Domain IIA)"/>
    <property type="match status" value="1"/>
</dbReference>
<dbReference type="PANTHER" id="PTHR21666">
    <property type="entry name" value="PEPTIDASE-RELATED"/>
    <property type="match status" value="1"/>
</dbReference>
<keyword evidence="1" id="KW-0812">Transmembrane</keyword>
<organism evidence="3 4">
    <name type="scientific">Trueperella bernardiae</name>
    <dbReference type="NCBI Taxonomy" id="59561"/>
    <lineage>
        <taxon>Bacteria</taxon>
        <taxon>Bacillati</taxon>
        <taxon>Actinomycetota</taxon>
        <taxon>Actinomycetes</taxon>
        <taxon>Actinomycetales</taxon>
        <taxon>Actinomycetaceae</taxon>
        <taxon>Trueperella</taxon>
    </lineage>
</organism>
<evidence type="ECO:0000259" key="2">
    <source>
        <dbReference type="Pfam" id="PF01551"/>
    </source>
</evidence>
<dbReference type="PANTHER" id="PTHR21666:SF270">
    <property type="entry name" value="MUREIN HYDROLASE ACTIVATOR ENVC"/>
    <property type="match status" value="1"/>
</dbReference>
<dbReference type="EMBL" id="JASPDQ010000004">
    <property type="protein sequence ID" value="MDK8601387.1"/>
    <property type="molecule type" value="Genomic_DNA"/>
</dbReference>
<evidence type="ECO:0000256" key="1">
    <source>
        <dbReference type="SAM" id="Phobius"/>
    </source>
</evidence>
<proteinExistence type="predicted"/>
<dbReference type="InterPro" id="IPR011055">
    <property type="entry name" value="Dup_hybrid_motif"/>
</dbReference>
<dbReference type="Proteomes" id="UP001225576">
    <property type="component" value="Unassembled WGS sequence"/>
</dbReference>
<dbReference type="GO" id="GO:0004222">
    <property type="term" value="F:metalloendopeptidase activity"/>
    <property type="evidence" value="ECO:0007669"/>
    <property type="project" value="TreeGrafter"/>
</dbReference>
<sequence>MRPSRRDLRLAREAQLRDVQVTEVIELPPVAPRATKELSFFRRLFKEAKNPATAGVLSAVVAGSAVTGILFGSLYSASAVQGAQNLATSTVATPQPTVPDTLKKTSGAADSARYRGFERTYSGAAIQCELRGGANSLASAFKSESDLVVMPMAAGTYRLTSPFGLRIDPISYTSSFHLGQDMAAPAGTPIYAMADGEVVYAGEGIAGRSSNLIVIAHVIDGKEYTTWYVHMYDDGVHVKKGDKVRAGQHIADVGSKGWSTGPHLHFEVHTGHEIETTGQDNLLDPIKALEDFGAVDLSDMC</sequence>
<dbReference type="SUPFAM" id="SSF51261">
    <property type="entry name" value="Duplicated hybrid motif"/>
    <property type="match status" value="1"/>
</dbReference>
<keyword evidence="3" id="KW-0378">Hydrolase</keyword>
<protein>
    <submittedName>
        <fullName evidence="3">M23 family metallopeptidase</fullName>
        <ecNumber evidence="3">3.4.24.-</ecNumber>
    </submittedName>
</protein>
<feature type="transmembrane region" description="Helical" evidence="1">
    <location>
        <begin position="52"/>
        <end position="75"/>
    </location>
</feature>
<evidence type="ECO:0000313" key="3">
    <source>
        <dbReference type="EMBL" id="MDK8601387.1"/>
    </source>
</evidence>
<keyword evidence="1" id="KW-1133">Transmembrane helix</keyword>
<dbReference type="AlphaFoldDB" id="A0AAW6ZKL7"/>
<reference evidence="3" key="1">
    <citation type="submission" date="2023-05" db="EMBL/GenBank/DDBJ databases">
        <title>Genomic Catalog of Human Bladder Bacteria.</title>
        <authorList>
            <person name="Du J."/>
        </authorList>
    </citation>
    <scope>NUCLEOTIDE SEQUENCE</scope>
    <source>
        <strain evidence="3">UMB1304A</strain>
    </source>
</reference>